<keyword evidence="3" id="KW-0963">Cytoplasm</keyword>
<gene>
    <name evidence="5" type="ORF">R3P38DRAFT_13249</name>
</gene>
<keyword evidence="3" id="KW-0493">Microtubule</keyword>
<proteinExistence type="inferred from homology"/>
<dbReference type="PANTHER" id="PTHR21500">
    <property type="entry name" value="TUBULIN-SPECIFIC CHAPERONE A"/>
    <property type="match status" value="1"/>
</dbReference>
<dbReference type="PANTHER" id="PTHR21500:SF0">
    <property type="entry name" value="TUBULIN-SPECIFIC CHAPERONE A"/>
    <property type="match status" value="1"/>
</dbReference>
<dbReference type="Pfam" id="PF02970">
    <property type="entry name" value="TBCA"/>
    <property type="match status" value="1"/>
</dbReference>
<dbReference type="GO" id="GO:0007023">
    <property type="term" value="P:post-chaperonin tubulin folding pathway"/>
    <property type="evidence" value="ECO:0007669"/>
    <property type="project" value="UniProtKB-UniRule"/>
</dbReference>
<dbReference type="GO" id="GO:0005829">
    <property type="term" value="C:cytosol"/>
    <property type="evidence" value="ECO:0007669"/>
    <property type="project" value="TreeGrafter"/>
</dbReference>
<dbReference type="SUPFAM" id="SSF46988">
    <property type="entry name" value="Tubulin chaperone cofactor A"/>
    <property type="match status" value="1"/>
</dbReference>
<name>A0AAW0EEB4_9AGAR</name>
<feature type="coiled-coil region" evidence="4">
    <location>
        <begin position="18"/>
        <end position="45"/>
    </location>
</feature>
<comment type="subunit">
    <text evidence="3">Supercomplex made of cofactors A to E. Cofactors A and D function by capturing and stabilizing tubulin in a quasi-native conformation. Cofactor E binds to the cofactor D-tubulin complex; interaction with cofactor C then causes the release of tubulin polypeptides that are committed to the native state.</text>
</comment>
<dbReference type="GO" id="GO:0048487">
    <property type="term" value="F:beta-tubulin binding"/>
    <property type="evidence" value="ECO:0007669"/>
    <property type="project" value="InterPro"/>
</dbReference>
<keyword evidence="3" id="KW-0206">Cytoskeleton</keyword>
<dbReference type="EMBL" id="JAWWNJ010000001">
    <property type="protein sequence ID" value="KAK7063821.1"/>
    <property type="molecule type" value="Genomic_DNA"/>
</dbReference>
<comment type="subcellular location">
    <subcellularLocation>
        <location evidence="3">Cytoplasm</location>
        <location evidence="3">Cytoskeleton</location>
    </subcellularLocation>
</comment>
<keyword evidence="4" id="KW-0175">Coiled coil</keyword>
<reference evidence="5 6" key="1">
    <citation type="journal article" date="2024" name="J Genomics">
        <title>Draft genome sequencing and assembly of Favolaschia claudopus CIRM-BRFM 2984 isolated from oak limbs.</title>
        <authorList>
            <person name="Navarro D."/>
            <person name="Drula E."/>
            <person name="Chaduli D."/>
            <person name="Cazenave R."/>
            <person name="Ahrendt S."/>
            <person name="Wang J."/>
            <person name="Lipzen A."/>
            <person name="Daum C."/>
            <person name="Barry K."/>
            <person name="Grigoriev I.V."/>
            <person name="Favel A."/>
            <person name="Rosso M.N."/>
            <person name="Martin F."/>
        </authorList>
    </citation>
    <scope>NUCLEOTIDE SEQUENCE [LARGE SCALE GENOMIC DNA]</scope>
    <source>
        <strain evidence="5 6">CIRM-BRFM 2984</strain>
    </source>
</reference>
<accession>A0AAW0EEB4</accession>
<evidence type="ECO:0000256" key="4">
    <source>
        <dbReference type="SAM" id="Coils"/>
    </source>
</evidence>
<dbReference type="Gene3D" id="1.20.58.90">
    <property type="match status" value="1"/>
</dbReference>
<keyword evidence="2 3" id="KW-0143">Chaperone</keyword>
<dbReference type="InterPro" id="IPR036126">
    <property type="entry name" value="TBCA_sf"/>
</dbReference>
<keyword evidence="6" id="KW-1185">Reference proteome</keyword>
<dbReference type="Proteomes" id="UP001362999">
    <property type="component" value="Unassembled WGS sequence"/>
</dbReference>
<dbReference type="InterPro" id="IPR004226">
    <property type="entry name" value="TBCA"/>
</dbReference>
<comment type="similarity">
    <text evidence="1 3">Belongs to the TBCA family.</text>
</comment>
<evidence type="ECO:0000256" key="1">
    <source>
        <dbReference type="ARBA" id="ARBA00006806"/>
    </source>
</evidence>
<dbReference type="GO" id="GO:0005874">
    <property type="term" value="C:microtubule"/>
    <property type="evidence" value="ECO:0007669"/>
    <property type="project" value="UniProtKB-KW"/>
</dbReference>
<comment type="caution">
    <text evidence="5">The sequence shown here is derived from an EMBL/GenBank/DDBJ whole genome shotgun (WGS) entry which is preliminary data.</text>
</comment>
<dbReference type="AlphaFoldDB" id="A0AAW0EEB4"/>
<organism evidence="5 6">
    <name type="scientific">Favolaschia claudopus</name>
    <dbReference type="NCBI Taxonomy" id="2862362"/>
    <lineage>
        <taxon>Eukaryota</taxon>
        <taxon>Fungi</taxon>
        <taxon>Dikarya</taxon>
        <taxon>Basidiomycota</taxon>
        <taxon>Agaricomycotina</taxon>
        <taxon>Agaricomycetes</taxon>
        <taxon>Agaricomycetidae</taxon>
        <taxon>Agaricales</taxon>
        <taxon>Marasmiineae</taxon>
        <taxon>Mycenaceae</taxon>
        <taxon>Favolaschia</taxon>
    </lineage>
</organism>
<evidence type="ECO:0000256" key="3">
    <source>
        <dbReference type="RuleBase" id="RU364030"/>
    </source>
</evidence>
<sequence length="113" mass="12743">MSDTAALRRQLKIKSGAASRLKKENELYQKELVDLKVKKDKLVAEGAEAEEWDVKNAGRMMDESEKMIKDSAERLGKAYGELRDLIVSAKKDPALQQDEEFLKAEGIMEETAL</sequence>
<evidence type="ECO:0000313" key="5">
    <source>
        <dbReference type="EMBL" id="KAK7063821.1"/>
    </source>
</evidence>
<dbReference type="GO" id="GO:0007021">
    <property type="term" value="P:tubulin complex assembly"/>
    <property type="evidence" value="ECO:0007669"/>
    <property type="project" value="UniProtKB-UniRule"/>
</dbReference>
<protein>
    <recommendedName>
        <fullName evidence="3">Tubulin-specific chaperone A</fullName>
    </recommendedName>
</protein>
<evidence type="ECO:0000256" key="2">
    <source>
        <dbReference type="ARBA" id="ARBA00023186"/>
    </source>
</evidence>
<evidence type="ECO:0000313" key="6">
    <source>
        <dbReference type="Proteomes" id="UP001362999"/>
    </source>
</evidence>